<proteinExistence type="predicted"/>
<keyword evidence="3" id="KW-1185">Reference proteome</keyword>
<sequence>MTPRRLPLRPDTLLAHRAVPFVPETYVSQAGWGQKTFAIATHVTCLGLFGLVVVWPIASPLASGELAREFAPVLELLVAWVR</sequence>
<keyword evidence="1" id="KW-1133">Transmembrane helix</keyword>
<protein>
    <submittedName>
        <fullName evidence="2">Uncharacterized protein</fullName>
    </submittedName>
</protein>
<feature type="transmembrane region" description="Helical" evidence="1">
    <location>
        <begin position="37"/>
        <end position="58"/>
    </location>
</feature>
<dbReference type="EMBL" id="JACORT010000001">
    <property type="protein sequence ID" value="MBC5782272.1"/>
    <property type="molecule type" value="Genomic_DNA"/>
</dbReference>
<evidence type="ECO:0000313" key="3">
    <source>
        <dbReference type="Proteomes" id="UP000608513"/>
    </source>
</evidence>
<name>A0A923MR31_9BURK</name>
<dbReference type="AlphaFoldDB" id="A0A923MR31"/>
<organism evidence="2 3">
    <name type="scientific">Ramlibacter cellulosilyticus</name>
    <dbReference type="NCBI Taxonomy" id="2764187"/>
    <lineage>
        <taxon>Bacteria</taxon>
        <taxon>Pseudomonadati</taxon>
        <taxon>Pseudomonadota</taxon>
        <taxon>Betaproteobacteria</taxon>
        <taxon>Burkholderiales</taxon>
        <taxon>Comamonadaceae</taxon>
        <taxon>Ramlibacter</taxon>
    </lineage>
</organism>
<comment type="caution">
    <text evidence="2">The sequence shown here is derived from an EMBL/GenBank/DDBJ whole genome shotgun (WGS) entry which is preliminary data.</text>
</comment>
<gene>
    <name evidence="2" type="ORF">H8N03_04900</name>
</gene>
<keyword evidence="1" id="KW-0812">Transmembrane</keyword>
<reference evidence="2" key="1">
    <citation type="submission" date="2020-08" db="EMBL/GenBank/DDBJ databases">
        <title>Ramlibacter sp. USB13 16S ribosomal RNA gene genome sequencing and assembly.</title>
        <authorList>
            <person name="Kang M."/>
        </authorList>
    </citation>
    <scope>NUCLEOTIDE SEQUENCE</scope>
    <source>
        <strain evidence="2">USB13</strain>
    </source>
</reference>
<keyword evidence="1" id="KW-0472">Membrane</keyword>
<accession>A0A923MR31</accession>
<evidence type="ECO:0000256" key="1">
    <source>
        <dbReference type="SAM" id="Phobius"/>
    </source>
</evidence>
<evidence type="ECO:0000313" key="2">
    <source>
        <dbReference type="EMBL" id="MBC5782272.1"/>
    </source>
</evidence>
<dbReference type="Proteomes" id="UP000608513">
    <property type="component" value="Unassembled WGS sequence"/>
</dbReference>